<dbReference type="InterPro" id="IPR029063">
    <property type="entry name" value="SAM-dependent_MTases_sf"/>
</dbReference>
<dbReference type="SUPFAM" id="SSF53335">
    <property type="entry name" value="S-adenosyl-L-methionine-dependent methyltransferases"/>
    <property type="match status" value="1"/>
</dbReference>
<dbReference type="InterPro" id="IPR056393">
    <property type="entry name" value="AprA-like_MT2"/>
</dbReference>
<dbReference type="GO" id="GO:0008168">
    <property type="term" value="F:methyltransferase activity"/>
    <property type="evidence" value="ECO:0007669"/>
    <property type="project" value="UniProtKB-KW"/>
</dbReference>
<gene>
    <name evidence="4" type="ORF">MQE36_00590</name>
</gene>
<dbReference type="Gene3D" id="3.40.50.150">
    <property type="entry name" value="Vaccinia Virus protein VP39"/>
    <property type="match status" value="1"/>
</dbReference>
<dbReference type="RefSeq" id="WP_242937273.1">
    <property type="nucleotide sequence ID" value="NZ_CP094326.1"/>
</dbReference>
<accession>A0ABY3YMP2</accession>
<dbReference type="Pfam" id="PF23525">
    <property type="entry name" value="Methyltransf_36"/>
    <property type="match status" value="1"/>
</dbReference>
<evidence type="ECO:0000259" key="1">
    <source>
        <dbReference type="Pfam" id="PF23525"/>
    </source>
</evidence>
<dbReference type="InterPro" id="IPR056394">
    <property type="entry name" value="AprA-like_N"/>
</dbReference>
<protein>
    <submittedName>
        <fullName evidence="4">N-6 DNA methylase</fullName>
    </submittedName>
</protein>
<sequence>MLTREEKQEFRSELFKHLDGIVIAPTVYSLYQNKVIACINNSGVPVSVIELSAAFNANPGYLNVALRLLSSQGWINYQVNNKTGNITIRKNENTGHLMLYTELYMTAVSLMKLTRKTGLDELTQELVLAMEKLFTTLQEAKTQHDFTDGKNKKVYLQVLSHIEGVLIGPLIVILGRGGMFHKYFMEASFKPEEYHKKPQIFKQVLDILTKLNWFSKKNGTYRFTEKGLFFAKRASAYGVTVSYTPTLRNLDQLIFGDYKPLRNIEPNKPEPHIYREMNVWGSGGAHAVYFKKIDEIILDIFNKEPVTEQPKGILDMGCGNGAFLIHLYNLIEKQTKRGKHLDEHPLFLVGADYNEAALKVTRANMIQADIWAKVIWGDISNPVLLEQTLNKDYNIQLKELLNVRTFLDHNRIWKKPDHQPKFISKSTGAFAHKGDILMNNDVEQNLTEHLTLWKPYVKKFGLLVIELHTIPPQLTAGNIGKTAATAYDATHGYSDQYIVEIEVFENAAKKAGLYIDKKNFAKFPDSELATISICLLTGN</sequence>
<name>A0ABY3YMP2_9FLAO</name>
<proteinExistence type="predicted"/>
<evidence type="ECO:0000259" key="2">
    <source>
        <dbReference type="Pfam" id="PF23526"/>
    </source>
</evidence>
<dbReference type="EMBL" id="CP094326">
    <property type="protein sequence ID" value="UNY98867.1"/>
    <property type="molecule type" value="Genomic_DNA"/>
</dbReference>
<reference evidence="4 5" key="1">
    <citation type="journal article" date="2018" name="Int. J. Syst. Evol. Microbiol.">
        <title>Zhouia spongiae sp. nov., isolated from a marine sponge.</title>
        <authorList>
            <person name="Zhuang L."/>
            <person name="Lin B."/>
            <person name="Qin F."/>
            <person name="Luo L."/>
        </authorList>
    </citation>
    <scope>NUCLEOTIDE SEQUENCE [LARGE SCALE GENOMIC DNA]</scope>
    <source>
        <strain evidence="4 5">HN-Y44</strain>
    </source>
</reference>
<organism evidence="4 5">
    <name type="scientific">Zhouia spongiae</name>
    <dbReference type="NCBI Taxonomy" id="2202721"/>
    <lineage>
        <taxon>Bacteria</taxon>
        <taxon>Pseudomonadati</taxon>
        <taxon>Bacteroidota</taxon>
        <taxon>Flavobacteriia</taxon>
        <taxon>Flavobacteriales</taxon>
        <taxon>Flavobacteriaceae</taxon>
        <taxon>Zhouia</taxon>
    </lineage>
</organism>
<feature type="domain" description="AprA winged helix" evidence="3">
    <location>
        <begin position="163"/>
        <end position="257"/>
    </location>
</feature>
<dbReference type="Proteomes" id="UP000829476">
    <property type="component" value="Chromosome"/>
</dbReference>
<keyword evidence="4" id="KW-0808">Transferase</keyword>
<evidence type="ECO:0000313" key="4">
    <source>
        <dbReference type="EMBL" id="UNY98867.1"/>
    </source>
</evidence>
<feature type="domain" description="AprA-like MT2-like" evidence="1">
    <location>
        <begin position="270"/>
        <end position="533"/>
    </location>
</feature>
<dbReference type="InterPro" id="IPR056395">
    <property type="entry name" value="WH_AprA"/>
</dbReference>
<dbReference type="GO" id="GO:0032259">
    <property type="term" value="P:methylation"/>
    <property type="evidence" value="ECO:0007669"/>
    <property type="project" value="UniProtKB-KW"/>
</dbReference>
<feature type="domain" description="AprA-like N-terminal" evidence="2">
    <location>
        <begin position="10"/>
        <end position="77"/>
    </location>
</feature>
<evidence type="ECO:0000313" key="5">
    <source>
        <dbReference type="Proteomes" id="UP000829476"/>
    </source>
</evidence>
<keyword evidence="4" id="KW-0489">Methyltransferase</keyword>
<dbReference type="Pfam" id="PF23526">
    <property type="entry name" value="AprA_N"/>
    <property type="match status" value="1"/>
</dbReference>
<dbReference type="Pfam" id="PF23589">
    <property type="entry name" value="WHD_AprA"/>
    <property type="match status" value="1"/>
</dbReference>
<evidence type="ECO:0000259" key="3">
    <source>
        <dbReference type="Pfam" id="PF23589"/>
    </source>
</evidence>
<keyword evidence="5" id="KW-1185">Reference proteome</keyword>